<protein>
    <submittedName>
        <fullName evidence="2">Uncharacterized protein</fullName>
    </submittedName>
</protein>
<evidence type="ECO:0000313" key="3">
    <source>
        <dbReference type="Proteomes" id="UP000006882"/>
    </source>
</evidence>
<dbReference type="Gramene" id="ONH89476">
    <property type="protein sequence ID" value="ONH89476"/>
    <property type="gene ID" value="PRUPE_I006000"/>
</dbReference>
<evidence type="ECO:0000256" key="1">
    <source>
        <dbReference type="SAM" id="MobiDB-lite"/>
    </source>
</evidence>
<reference evidence="2 3" key="1">
    <citation type="journal article" date="2013" name="Nat. Genet.">
        <title>The high-quality draft genome of peach (Prunus persica) identifies unique patterns of genetic diversity, domestication and genome evolution.</title>
        <authorList>
            <consortium name="International Peach Genome Initiative"/>
            <person name="Verde I."/>
            <person name="Abbott A.G."/>
            <person name="Scalabrin S."/>
            <person name="Jung S."/>
            <person name="Shu S."/>
            <person name="Marroni F."/>
            <person name="Zhebentyayeva T."/>
            <person name="Dettori M.T."/>
            <person name="Grimwood J."/>
            <person name="Cattonaro F."/>
            <person name="Zuccolo A."/>
            <person name="Rossini L."/>
            <person name="Jenkins J."/>
            <person name="Vendramin E."/>
            <person name="Meisel L.A."/>
            <person name="Decroocq V."/>
            <person name="Sosinski B."/>
            <person name="Prochnik S."/>
            <person name="Mitros T."/>
            <person name="Policriti A."/>
            <person name="Cipriani G."/>
            <person name="Dondini L."/>
            <person name="Ficklin S."/>
            <person name="Goodstein D.M."/>
            <person name="Xuan P."/>
            <person name="Del Fabbro C."/>
            <person name="Aramini V."/>
            <person name="Copetti D."/>
            <person name="Gonzalez S."/>
            <person name="Horner D.S."/>
            <person name="Falchi R."/>
            <person name="Lucas S."/>
            <person name="Mica E."/>
            <person name="Maldonado J."/>
            <person name="Lazzari B."/>
            <person name="Bielenberg D."/>
            <person name="Pirona R."/>
            <person name="Miculan M."/>
            <person name="Barakat A."/>
            <person name="Testolin R."/>
            <person name="Stella A."/>
            <person name="Tartarini S."/>
            <person name="Tonutti P."/>
            <person name="Arus P."/>
            <person name="Orellana A."/>
            <person name="Wells C."/>
            <person name="Main D."/>
            <person name="Vizzotto G."/>
            <person name="Silva H."/>
            <person name="Salamini F."/>
            <person name="Schmutz J."/>
            <person name="Morgante M."/>
            <person name="Rokhsar D.S."/>
        </authorList>
    </citation>
    <scope>NUCLEOTIDE SEQUENCE [LARGE SCALE GENOMIC DNA]</scope>
    <source>
        <strain evidence="3">cv. Nemared</strain>
    </source>
</reference>
<gene>
    <name evidence="2" type="ORF">PRUPE_I006000</name>
</gene>
<keyword evidence="3" id="KW-1185">Reference proteome</keyword>
<dbReference type="EMBL" id="KV887624">
    <property type="protein sequence ID" value="ONH89476.1"/>
    <property type="molecule type" value="Genomic_DNA"/>
</dbReference>
<organism evidence="2 3">
    <name type="scientific">Prunus persica</name>
    <name type="common">Peach</name>
    <name type="synonym">Amygdalus persica</name>
    <dbReference type="NCBI Taxonomy" id="3760"/>
    <lineage>
        <taxon>Eukaryota</taxon>
        <taxon>Viridiplantae</taxon>
        <taxon>Streptophyta</taxon>
        <taxon>Embryophyta</taxon>
        <taxon>Tracheophyta</taxon>
        <taxon>Spermatophyta</taxon>
        <taxon>Magnoliopsida</taxon>
        <taxon>eudicotyledons</taxon>
        <taxon>Gunneridae</taxon>
        <taxon>Pentapetalae</taxon>
        <taxon>rosids</taxon>
        <taxon>fabids</taxon>
        <taxon>Rosales</taxon>
        <taxon>Rosaceae</taxon>
        <taxon>Amygdaloideae</taxon>
        <taxon>Amygdaleae</taxon>
        <taxon>Prunus</taxon>
    </lineage>
</organism>
<accession>A0A1R3L4Z7</accession>
<sequence>MQTAQFKNHNMIEFALKFLRLMPCVEIKIQRVKLINTTNGRTKKTQLNQTTLNPKNQHISPPPSPSNSFSKFLEKPLKFISNPPT</sequence>
<proteinExistence type="predicted"/>
<evidence type="ECO:0000313" key="2">
    <source>
        <dbReference type="EMBL" id="ONH89476.1"/>
    </source>
</evidence>
<feature type="region of interest" description="Disordered" evidence="1">
    <location>
        <begin position="40"/>
        <end position="85"/>
    </location>
</feature>
<dbReference type="Proteomes" id="UP000006882">
    <property type="component" value="Unassembled WGS sequence"/>
</dbReference>
<name>A0A1R3L4Z7_PRUPE</name>
<feature type="compositionally biased region" description="Polar residues" evidence="1">
    <location>
        <begin position="40"/>
        <end position="59"/>
    </location>
</feature>
<dbReference type="AlphaFoldDB" id="A0A1R3L4Z7"/>